<dbReference type="PANTHER" id="PTHR24148:SF82">
    <property type="entry name" value="HETEROKARYON INCOMPATIBILITY DOMAIN-CONTAINING PROTEIN"/>
    <property type="match status" value="1"/>
</dbReference>
<name>A0ABR1UQ85_9PEZI</name>
<organism evidence="2 3">
    <name type="scientific">Apiospora hydei</name>
    <dbReference type="NCBI Taxonomy" id="1337664"/>
    <lineage>
        <taxon>Eukaryota</taxon>
        <taxon>Fungi</taxon>
        <taxon>Dikarya</taxon>
        <taxon>Ascomycota</taxon>
        <taxon>Pezizomycotina</taxon>
        <taxon>Sordariomycetes</taxon>
        <taxon>Xylariomycetidae</taxon>
        <taxon>Amphisphaeriales</taxon>
        <taxon>Apiosporaceae</taxon>
        <taxon>Apiospora</taxon>
    </lineage>
</organism>
<sequence length="266" mass="30896">MSPNKIRLVVINPGDWDSTISCCLLHHELDTNPKYIALSYAWGPTQVKKPIFVDGIELPVTVNLESALRHLRRQYEPLVIWIDAIAINQDDLAERSHQVGLMRRIYQQASRVIVWLGDSVRHRTMGPPRRSQPPLRATFYGDARDDEQVADFVRRWAVPCPSAKYTPLDVFCFIRMLMLPQHEGYRLMQLHLQQLPEIAEALRVMLMSQWWTRMWVFQEVIVAPEVRFQYAGVEAPLDMFTMAAFCLTNHQYLSDLPSDATKVLHR</sequence>
<evidence type="ECO:0000313" key="2">
    <source>
        <dbReference type="EMBL" id="KAK8061082.1"/>
    </source>
</evidence>
<dbReference type="Proteomes" id="UP001433268">
    <property type="component" value="Unassembled WGS sequence"/>
</dbReference>
<dbReference type="InterPro" id="IPR010730">
    <property type="entry name" value="HET"/>
</dbReference>
<protein>
    <submittedName>
        <fullName evidence="2">HET-domain-containing protein</fullName>
    </submittedName>
</protein>
<reference evidence="2 3" key="1">
    <citation type="submission" date="2023-01" db="EMBL/GenBank/DDBJ databases">
        <title>Analysis of 21 Apiospora genomes using comparative genomics revels a genus with tremendous synthesis potential of carbohydrate active enzymes and secondary metabolites.</title>
        <authorList>
            <person name="Sorensen T."/>
        </authorList>
    </citation>
    <scope>NUCLEOTIDE SEQUENCE [LARGE SCALE GENOMIC DNA]</scope>
    <source>
        <strain evidence="2 3">CBS 114990</strain>
    </source>
</reference>
<evidence type="ECO:0000313" key="3">
    <source>
        <dbReference type="Proteomes" id="UP001433268"/>
    </source>
</evidence>
<dbReference type="GeneID" id="92052677"/>
<keyword evidence="3" id="KW-1185">Reference proteome</keyword>
<comment type="caution">
    <text evidence="2">The sequence shown here is derived from an EMBL/GenBank/DDBJ whole genome shotgun (WGS) entry which is preliminary data.</text>
</comment>
<dbReference type="RefSeq" id="XP_066660502.1">
    <property type="nucleotide sequence ID" value="XM_066819617.1"/>
</dbReference>
<dbReference type="PANTHER" id="PTHR24148">
    <property type="entry name" value="ANKYRIN REPEAT DOMAIN-CONTAINING PROTEIN 39 HOMOLOG-RELATED"/>
    <property type="match status" value="1"/>
</dbReference>
<accession>A0ABR1UQ85</accession>
<dbReference type="Pfam" id="PF06985">
    <property type="entry name" value="HET"/>
    <property type="match status" value="1"/>
</dbReference>
<proteinExistence type="predicted"/>
<dbReference type="InterPro" id="IPR052895">
    <property type="entry name" value="HetReg/Transcr_Mod"/>
</dbReference>
<dbReference type="EMBL" id="JAQQWN010000011">
    <property type="protein sequence ID" value="KAK8061082.1"/>
    <property type="molecule type" value="Genomic_DNA"/>
</dbReference>
<gene>
    <name evidence="2" type="ORF">PG997_015303</name>
</gene>
<evidence type="ECO:0000259" key="1">
    <source>
        <dbReference type="Pfam" id="PF06985"/>
    </source>
</evidence>
<feature type="domain" description="Heterokaryon incompatibility" evidence="1">
    <location>
        <begin position="35"/>
        <end position="219"/>
    </location>
</feature>